<dbReference type="Gene3D" id="1.10.10.10">
    <property type="entry name" value="Winged helix-like DNA-binding domain superfamily/Winged helix DNA-binding domain"/>
    <property type="match status" value="1"/>
</dbReference>
<dbReference type="SMART" id="SM00507">
    <property type="entry name" value="HNHc"/>
    <property type="match status" value="2"/>
</dbReference>
<dbReference type="Pfam" id="PF13392">
    <property type="entry name" value="HNH_3"/>
    <property type="match status" value="1"/>
</dbReference>
<dbReference type="EMBL" id="MN739631">
    <property type="protein sequence ID" value="QHT17106.1"/>
    <property type="molecule type" value="Genomic_DNA"/>
</dbReference>
<evidence type="ECO:0000313" key="2">
    <source>
        <dbReference type="EMBL" id="QHT17106.1"/>
    </source>
</evidence>
<name>A0A6C0DJJ8_9ZZZZ</name>
<dbReference type="GO" id="GO:0016788">
    <property type="term" value="F:hydrolase activity, acting on ester bonds"/>
    <property type="evidence" value="ECO:0007669"/>
    <property type="project" value="InterPro"/>
</dbReference>
<dbReference type="InterPro" id="IPR003615">
    <property type="entry name" value="HNH_nuc"/>
</dbReference>
<dbReference type="Pfam" id="PF07453">
    <property type="entry name" value="NUMOD1"/>
    <property type="match status" value="3"/>
</dbReference>
<dbReference type="SMART" id="SM00497">
    <property type="entry name" value="IENR1"/>
    <property type="match status" value="3"/>
</dbReference>
<feature type="domain" description="HNH nuclease" evidence="1">
    <location>
        <begin position="54"/>
        <end position="102"/>
    </location>
</feature>
<dbReference type="InterPro" id="IPR010902">
    <property type="entry name" value="NUMOD4"/>
</dbReference>
<dbReference type="Pfam" id="PF07463">
    <property type="entry name" value="NUMOD4"/>
    <property type="match status" value="2"/>
</dbReference>
<evidence type="ECO:0000259" key="1">
    <source>
        <dbReference type="SMART" id="SM00507"/>
    </source>
</evidence>
<proteinExistence type="predicted"/>
<accession>A0A6C0DJJ8</accession>
<sequence length="527" mass="61743">MEIWKKITYSSNYEVSNLSNIRNIKKKKNITINYDRLKRTNTRAQIPIRMTDNKLKGVYLHRIVAEHFIENPNNLPEVNHKNGDFYDNRACNLEWISKIDNMRHAVDNNLIINKFKRHIRVLNKVTNQEHIFDSVTECATYLNCSIGTISNKCNNKKNNSNGRSIKTVIQYNLKGDKLNTFISSHDAAEKLKISNSGINQCCNYYKYNDNDRPKCYKLKTYKGFIFKFDENEINNGGKFKDLEISYQDVQQNDTDYQKNELENILWKLYPELDKYLVSNTGEVKHRRTNRILKGSYINGYRFVLLNRDDGTKRNCLVHRLVAETFLENLEKKPVVNHKDTNISNNHVSNLEWVTYKENSNTKETIENLKKGKNSKYILQIDIESGKVLCKFYGASEGEQLLNVQCGIILRICNYYHGNKFYGNGSSQKTYNKTQIFIFEEDKDKLTDILKIAKTNNHVKKKITVQIDNTTNKIINTFDSGYEASKKLNIAYIGINQCCNYHKYDDNDRPKCYKLKTYKGFIFKQMVK</sequence>
<dbReference type="InterPro" id="IPR036388">
    <property type="entry name" value="WH-like_DNA-bd_sf"/>
</dbReference>
<reference evidence="2" key="1">
    <citation type="journal article" date="2020" name="Nature">
        <title>Giant virus diversity and host interactions through global metagenomics.</title>
        <authorList>
            <person name="Schulz F."/>
            <person name="Roux S."/>
            <person name="Paez-Espino D."/>
            <person name="Jungbluth S."/>
            <person name="Walsh D.A."/>
            <person name="Denef V.J."/>
            <person name="McMahon K.D."/>
            <person name="Konstantinidis K.T."/>
            <person name="Eloe-Fadrosh E.A."/>
            <person name="Kyrpides N.C."/>
            <person name="Woyke T."/>
        </authorList>
    </citation>
    <scope>NUCLEOTIDE SEQUENCE</scope>
    <source>
        <strain evidence="2">GVMAG-M-3300023174-24</strain>
    </source>
</reference>
<organism evidence="2">
    <name type="scientific">viral metagenome</name>
    <dbReference type="NCBI Taxonomy" id="1070528"/>
    <lineage>
        <taxon>unclassified sequences</taxon>
        <taxon>metagenomes</taxon>
        <taxon>organismal metagenomes</taxon>
    </lineage>
</organism>
<dbReference type="Gene3D" id="3.90.75.20">
    <property type="match status" value="2"/>
</dbReference>
<dbReference type="InterPro" id="IPR010896">
    <property type="entry name" value="NUMOD1"/>
</dbReference>
<dbReference type="AlphaFoldDB" id="A0A6C0DJJ8"/>
<feature type="domain" description="HNH nuclease" evidence="1">
    <location>
        <begin position="311"/>
        <end position="359"/>
    </location>
</feature>
<protein>
    <recommendedName>
        <fullName evidence="1">HNH nuclease domain-containing protein</fullName>
    </recommendedName>
</protein>
<dbReference type="InterPro" id="IPR003647">
    <property type="entry name" value="Intron_nuc_1_rpt"/>
</dbReference>
<dbReference type="SUPFAM" id="SSF54060">
    <property type="entry name" value="His-Me finger endonucleases"/>
    <property type="match status" value="2"/>
</dbReference>
<dbReference type="InterPro" id="IPR044925">
    <property type="entry name" value="His-Me_finger_sf"/>
</dbReference>